<dbReference type="Proteomes" id="UP000201613">
    <property type="component" value="Unassembled WGS sequence"/>
</dbReference>
<proteinExistence type="predicted"/>
<evidence type="ECO:0000259" key="1">
    <source>
        <dbReference type="Pfam" id="PF01936"/>
    </source>
</evidence>
<protein>
    <submittedName>
        <fullName evidence="2">6-hydroxy-3-succinoylpyridine 3-monooxygenase HspA</fullName>
        <ecNumber evidence="2">1.14.13.163</ecNumber>
    </submittedName>
</protein>
<evidence type="ECO:0000313" key="3">
    <source>
        <dbReference type="Proteomes" id="UP000201613"/>
    </source>
</evidence>
<gene>
    <name evidence="2" type="primary">nicB_2</name>
    <name evidence="2" type="ORF">LOM8899_04506</name>
</gene>
<evidence type="ECO:0000313" key="2">
    <source>
        <dbReference type="EMBL" id="SMY10331.1"/>
    </source>
</evidence>
<keyword evidence="3" id="KW-1185">Reference proteome</keyword>
<dbReference type="Pfam" id="PF01936">
    <property type="entry name" value="NYN"/>
    <property type="match status" value="1"/>
</dbReference>
<dbReference type="InterPro" id="IPR021139">
    <property type="entry name" value="NYN"/>
</dbReference>
<dbReference type="EMBL" id="FXZK01000027">
    <property type="protein sequence ID" value="SMY10331.1"/>
    <property type="molecule type" value="Genomic_DNA"/>
</dbReference>
<dbReference type="CDD" id="cd18722">
    <property type="entry name" value="PIN_NicB-like"/>
    <property type="match status" value="1"/>
</dbReference>
<sequence length="232" mass="26137">MQLLLFWACGMRTIIYVDGFNLYYRALKYNPQLKWLNVKALAEDVLSSENVITAVKYYTARVSARIDPDAPRRQQIYFDALETIPELEIFQGKFLVTKPYAALAPPPQNGKSPFKPWPTVVRIIKTEEKGSDVNLGAHLVRDAFTNAFDVAVVLSNDTDLCEPIRIVVEELQKPVGIICPAENVANDLQDVASFVRHISHSRLARSQFPNPVVDTNGQELHKPTAWVEQDGD</sequence>
<keyword evidence="2" id="KW-0503">Monooxygenase</keyword>
<keyword evidence="2" id="KW-0560">Oxidoreductase</keyword>
<dbReference type="EC" id="1.14.13.163" evidence="2"/>
<name>A0A238LKY1_9RHOB</name>
<dbReference type="GO" id="GO:0004497">
    <property type="term" value="F:monooxygenase activity"/>
    <property type="evidence" value="ECO:0007669"/>
    <property type="project" value="UniProtKB-KW"/>
</dbReference>
<organism evidence="2 3">
    <name type="scientific">Flavimaricola marinus</name>
    <dbReference type="NCBI Taxonomy" id="1819565"/>
    <lineage>
        <taxon>Bacteria</taxon>
        <taxon>Pseudomonadati</taxon>
        <taxon>Pseudomonadota</taxon>
        <taxon>Alphaproteobacteria</taxon>
        <taxon>Rhodobacterales</taxon>
        <taxon>Paracoccaceae</taxon>
        <taxon>Flavimaricola</taxon>
    </lineage>
</organism>
<accession>A0A238LKY1</accession>
<feature type="domain" description="NYN" evidence="1">
    <location>
        <begin position="12"/>
        <end position="193"/>
    </location>
</feature>
<reference evidence="3" key="1">
    <citation type="submission" date="2017-05" db="EMBL/GenBank/DDBJ databases">
        <authorList>
            <person name="Rodrigo-Torres L."/>
            <person name="Arahal R. D."/>
            <person name="Lucena T."/>
        </authorList>
    </citation>
    <scope>NUCLEOTIDE SEQUENCE [LARGE SCALE GENOMIC DNA]</scope>
    <source>
        <strain evidence="3">CECT 8899</strain>
    </source>
</reference>
<dbReference type="RefSeq" id="WP_211096264.1">
    <property type="nucleotide sequence ID" value="NZ_FXZK01000027.1"/>
</dbReference>
<dbReference type="GO" id="GO:0004540">
    <property type="term" value="F:RNA nuclease activity"/>
    <property type="evidence" value="ECO:0007669"/>
    <property type="project" value="InterPro"/>
</dbReference>
<dbReference type="AlphaFoldDB" id="A0A238LKY1"/>
<dbReference type="Gene3D" id="3.40.50.1010">
    <property type="entry name" value="5'-nuclease"/>
    <property type="match status" value="1"/>
</dbReference>